<evidence type="ECO:0000313" key="2">
    <source>
        <dbReference type="EMBL" id="AYG61143.1"/>
    </source>
</evidence>
<proteinExistence type="predicted"/>
<protein>
    <submittedName>
        <fullName evidence="2">Superinfection immunity protein</fullName>
    </submittedName>
</protein>
<accession>A0A387FRR9</accession>
<organism evidence="2 3">
    <name type="scientific">Rhizobium jaguaris</name>
    <dbReference type="NCBI Taxonomy" id="1312183"/>
    <lineage>
        <taxon>Bacteria</taxon>
        <taxon>Pseudomonadati</taxon>
        <taxon>Pseudomonadota</taxon>
        <taxon>Alphaproteobacteria</taxon>
        <taxon>Hyphomicrobiales</taxon>
        <taxon>Rhizobiaceae</taxon>
        <taxon>Rhizobium/Agrobacterium group</taxon>
        <taxon>Rhizobium</taxon>
    </lineage>
</organism>
<dbReference type="InterPro" id="IPR016410">
    <property type="entry name" value="Phage_imm"/>
</dbReference>
<evidence type="ECO:0000256" key="1">
    <source>
        <dbReference type="SAM" id="Phobius"/>
    </source>
</evidence>
<dbReference type="EMBL" id="CP032694">
    <property type="protein sequence ID" value="AYG61143.1"/>
    <property type="molecule type" value="Genomic_DNA"/>
</dbReference>
<dbReference type="AlphaFoldDB" id="A0A387FRR9"/>
<name>A0A387FRR9_9HYPH</name>
<keyword evidence="1" id="KW-0812">Transmembrane</keyword>
<dbReference type="Pfam" id="PF14373">
    <property type="entry name" value="Imm_superinfect"/>
    <property type="match status" value="1"/>
</dbReference>
<keyword evidence="1" id="KW-1133">Transmembrane helix</keyword>
<sequence>MPLSFGGIVVVAIAAYFLPFIVSCCRSLPNKFGIFFLNLIFGFTIIGWGALLFYCLLSNNSGRGNFV</sequence>
<dbReference type="RefSeq" id="WP_120706104.1">
    <property type="nucleotide sequence ID" value="NZ_CP032694.1"/>
</dbReference>
<gene>
    <name evidence="2" type="ORF">CCGE525_21750</name>
</gene>
<reference evidence="2 3" key="1">
    <citation type="submission" date="2018-10" db="EMBL/GenBank/DDBJ databases">
        <title>Rhizobium etli, R. leguminosarum and a new Rhizobium genospecies from Phaseolus dumosus.</title>
        <authorList>
            <person name="Ramirez-Puebla S.T."/>
            <person name="Rogel-Hernandez M.A."/>
            <person name="Guerrero G."/>
            <person name="Ormeno-Orrillo E."/>
            <person name="Martinez-Romero J.C."/>
            <person name="Negrete-Yankelevich S."/>
            <person name="Martinez-Romero E."/>
        </authorList>
    </citation>
    <scope>NUCLEOTIDE SEQUENCE [LARGE SCALE GENOMIC DNA]</scope>
    <source>
        <strain evidence="2 3">CCGE525</strain>
    </source>
</reference>
<evidence type="ECO:0000313" key="3">
    <source>
        <dbReference type="Proteomes" id="UP000282195"/>
    </source>
</evidence>
<dbReference type="KEGG" id="rjg:CCGE525_21750"/>
<feature type="transmembrane region" description="Helical" evidence="1">
    <location>
        <begin position="32"/>
        <end position="54"/>
    </location>
</feature>
<dbReference type="Proteomes" id="UP000282195">
    <property type="component" value="Chromosome"/>
</dbReference>
<keyword evidence="1" id="KW-0472">Membrane</keyword>
<feature type="transmembrane region" description="Helical" evidence="1">
    <location>
        <begin position="6"/>
        <end position="25"/>
    </location>
</feature>
<keyword evidence="3" id="KW-1185">Reference proteome</keyword>